<reference evidence="6" key="1">
    <citation type="submission" date="2023-06" db="EMBL/GenBank/DDBJ databases">
        <title>Reference genome for the Northern bat (Eptesicus nilssonii), a most northern bat species.</title>
        <authorList>
            <person name="Laine V.N."/>
            <person name="Pulliainen A.T."/>
            <person name="Lilley T.M."/>
        </authorList>
    </citation>
    <scope>NUCLEOTIDE SEQUENCE</scope>
    <source>
        <strain evidence="6">BLF_Eptnil</strain>
        <tissue evidence="6">Kidney</tissue>
    </source>
</reference>
<dbReference type="AlphaFoldDB" id="A0AA40IBH8"/>
<dbReference type="Pfam" id="PF01562">
    <property type="entry name" value="Pep_M12B_propep"/>
    <property type="match status" value="1"/>
</dbReference>
<evidence type="ECO:0000256" key="1">
    <source>
        <dbReference type="ARBA" id="ARBA00004167"/>
    </source>
</evidence>
<gene>
    <name evidence="6" type="ORF">QTO34_008615</name>
</gene>
<comment type="caution">
    <text evidence="6">The sequence shown here is derived from an EMBL/GenBank/DDBJ whole genome shotgun (WGS) entry which is preliminary data.</text>
</comment>
<comment type="subcellular location">
    <subcellularLocation>
        <location evidence="1">Membrane</location>
        <topology evidence="1">Single-pass membrane protein</topology>
    </subcellularLocation>
</comment>
<keyword evidence="2 3" id="KW-1015">Disulfide bond</keyword>
<dbReference type="PROSITE" id="PS50214">
    <property type="entry name" value="DISINTEGRIN_2"/>
    <property type="match status" value="1"/>
</dbReference>
<dbReference type="InterPro" id="IPR006586">
    <property type="entry name" value="ADAM_Cys-rich"/>
</dbReference>
<feature type="domain" description="Disintegrin" evidence="5">
    <location>
        <begin position="328"/>
        <end position="414"/>
    </location>
</feature>
<protein>
    <recommendedName>
        <fullName evidence="5">Disintegrin domain-containing protein</fullName>
    </recommendedName>
</protein>
<feature type="non-terminal residue" evidence="6">
    <location>
        <position position="590"/>
    </location>
</feature>
<accession>A0AA40IBH8</accession>
<evidence type="ECO:0000256" key="4">
    <source>
        <dbReference type="SAM" id="MobiDB-lite"/>
    </source>
</evidence>
<dbReference type="PANTHER" id="PTHR11905:SF140">
    <property type="entry name" value="A DISINTEGRIN AND METALLOPEPTIDASE DOMAIN 6-RELATED"/>
    <property type="match status" value="1"/>
</dbReference>
<dbReference type="GO" id="GO:0009897">
    <property type="term" value="C:external side of plasma membrane"/>
    <property type="evidence" value="ECO:0007669"/>
    <property type="project" value="TreeGrafter"/>
</dbReference>
<dbReference type="GO" id="GO:1990913">
    <property type="term" value="C:sperm head plasma membrane"/>
    <property type="evidence" value="ECO:0007669"/>
    <property type="project" value="TreeGrafter"/>
</dbReference>
<organism evidence="6 7">
    <name type="scientific">Cnephaeus nilssonii</name>
    <name type="common">Northern bat</name>
    <name type="synonym">Eptesicus nilssonii</name>
    <dbReference type="NCBI Taxonomy" id="3371016"/>
    <lineage>
        <taxon>Eukaryota</taxon>
        <taxon>Metazoa</taxon>
        <taxon>Chordata</taxon>
        <taxon>Craniata</taxon>
        <taxon>Vertebrata</taxon>
        <taxon>Euteleostomi</taxon>
        <taxon>Mammalia</taxon>
        <taxon>Eutheria</taxon>
        <taxon>Laurasiatheria</taxon>
        <taxon>Chiroptera</taxon>
        <taxon>Yangochiroptera</taxon>
        <taxon>Vespertilionidae</taxon>
        <taxon>Cnephaeus</taxon>
    </lineage>
</organism>
<sequence length="590" mass="66217">MRRHRSMSRVGEMEESKLMDDTVFRTTFIRLLKNLPKTAEKLEETFKTLMRIPKKTEKDQSEIMHTLSEIKNIQTLNCRSPYPKSQTKDLEYEEEKNTQPERRKERRIQKCEDSGMRLAEGPVTLRTPLLLLGLWVVLGPAQCSQGRPSWRYISSEVVIPRKELHHGKAVLAAGWLSYSLRFGGQRHVLHMRRKRLFWPGQLVVMTQDDQGALQVDYPFFPLDCYYLGYLEDVPLSMVTVDTCYGGLEGIMKVDDLAYEIKPLKDSQRFEHIISQIVADTNATGPMSTLGHKAERHPLFSDPNPSAASRVSNRCIFREIVYSNSSLTPIRCGNSVVEDKEQCDCGTFKQCYTNPCCDSDCRFTPGSICNRESCCANCTYTPAGTLCRPIQNICDLPEYCKGKDTRCPSDFYLQDGTPCTEDGYCYHGNCTDRRDLWGRALSAPDVCYGINRKGHRFGHCKVTEFFHPARCGKLTLSVDAYSVSTSLICLEHVGFHHSIVGGFLCFGVGAHRATETTDVGAVRPGTPCGGFCNATLAAIDYNCPPSKCNYRGVCNNNRNCHCHVGLDPPRCINTGAGGSVDSGPPPRRTRT</sequence>
<dbReference type="PANTHER" id="PTHR11905">
    <property type="entry name" value="ADAM A DISINTEGRIN AND METALLOPROTEASE DOMAIN"/>
    <property type="match status" value="1"/>
</dbReference>
<dbReference type="InterPro" id="IPR036436">
    <property type="entry name" value="Disintegrin_dom_sf"/>
</dbReference>
<evidence type="ECO:0000313" key="6">
    <source>
        <dbReference type="EMBL" id="KAK1346146.1"/>
    </source>
</evidence>
<evidence type="ECO:0000313" key="7">
    <source>
        <dbReference type="Proteomes" id="UP001177744"/>
    </source>
</evidence>
<keyword evidence="7" id="KW-1185">Reference proteome</keyword>
<feature type="disulfide bond" evidence="3">
    <location>
        <begin position="386"/>
        <end position="406"/>
    </location>
</feature>
<evidence type="ECO:0000259" key="5">
    <source>
        <dbReference type="PROSITE" id="PS50214"/>
    </source>
</evidence>
<evidence type="ECO:0000256" key="3">
    <source>
        <dbReference type="PROSITE-ProRule" id="PRU00068"/>
    </source>
</evidence>
<dbReference type="Proteomes" id="UP001177744">
    <property type="component" value="Unassembled WGS sequence"/>
</dbReference>
<dbReference type="SMART" id="SM00608">
    <property type="entry name" value="ACR"/>
    <property type="match status" value="1"/>
</dbReference>
<feature type="region of interest" description="Disordered" evidence="4">
    <location>
        <begin position="78"/>
        <end position="107"/>
    </location>
</feature>
<dbReference type="InterPro" id="IPR001762">
    <property type="entry name" value="Disintegrin_dom"/>
</dbReference>
<proteinExistence type="predicted"/>
<feature type="compositionally biased region" description="Basic and acidic residues" evidence="4">
    <location>
        <begin position="86"/>
        <end position="107"/>
    </location>
</feature>
<dbReference type="SMART" id="SM00050">
    <property type="entry name" value="DISIN"/>
    <property type="match status" value="1"/>
</dbReference>
<dbReference type="Gene3D" id="4.10.70.10">
    <property type="entry name" value="Disintegrin domain"/>
    <property type="match status" value="1"/>
</dbReference>
<name>A0AA40IBH8_CNENI</name>
<dbReference type="Pfam" id="PF00200">
    <property type="entry name" value="Disintegrin"/>
    <property type="match status" value="1"/>
</dbReference>
<evidence type="ECO:0000256" key="2">
    <source>
        <dbReference type="ARBA" id="ARBA00023157"/>
    </source>
</evidence>
<dbReference type="SUPFAM" id="SSF57552">
    <property type="entry name" value="Blood coagulation inhibitor (disintegrin)"/>
    <property type="match status" value="1"/>
</dbReference>
<dbReference type="FunFam" id="4.10.70.10:FF:000001">
    <property type="entry name" value="Disintegrin and metalloproteinase domain-containing protein 22"/>
    <property type="match status" value="1"/>
</dbReference>
<dbReference type="EMBL" id="JAULJE010000002">
    <property type="protein sequence ID" value="KAK1346146.1"/>
    <property type="molecule type" value="Genomic_DNA"/>
</dbReference>
<dbReference type="InterPro" id="IPR002870">
    <property type="entry name" value="Peptidase_M12B_N"/>
</dbReference>
<dbReference type="GO" id="GO:0008584">
    <property type="term" value="P:male gonad development"/>
    <property type="evidence" value="ECO:0007669"/>
    <property type="project" value="TreeGrafter"/>
</dbReference>